<dbReference type="PANTHER" id="PTHR44436">
    <property type="entry name" value="F-BOX/WD REPEAT-CONTAINING PROTEIN 2"/>
    <property type="match status" value="1"/>
</dbReference>
<reference evidence="5 6" key="1">
    <citation type="journal article" date="2024" name="Nat. Commun.">
        <title>Phylogenomics reveals the evolutionary origins of lichenization in chlorophyte algae.</title>
        <authorList>
            <person name="Puginier C."/>
            <person name="Libourel C."/>
            <person name="Otte J."/>
            <person name="Skaloud P."/>
            <person name="Haon M."/>
            <person name="Grisel S."/>
            <person name="Petersen M."/>
            <person name="Berrin J.G."/>
            <person name="Delaux P.M."/>
            <person name="Dal Grande F."/>
            <person name="Keller J."/>
        </authorList>
    </citation>
    <scope>NUCLEOTIDE SEQUENCE [LARGE SCALE GENOMIC DNA]</scope>
    <source>
        <strain evidence="5 6">SAG 2523</strain>
    </source>
</reference>
<accession>A0AAW1SLN8</accession>
<dbReference type="Pfam" id="PF00400">
    <property type="entry name" value="WD40"/>
    <property type="match status" value="1"/>
</dbReference>
<dbReference type="EMBL" id="JALJOV010001518">
    <property type="protein sequence ID" value="KAK9846862.1"/>
    <property type="molecule type" value="Genomic_DNA"/>
</dbReference>
<evidence type="ECO:0000259" key="4">
    <source>
        <dbReference type="Pfam" id="PF12937"/>
    </source>
</evidence>
<evidence type="ECO:0000313" key="5">
    <source>
        <dbReference type="EMBL" id="KAK9846862.1"/>
    </source>
</evidence>
<dbReference type="InterPro" id="IPR015943">
    <property type="entry name" value="WD40/YVTN_repeat-like_dom_sf"/>
</dbReference>
<dbReference type="PANTHER" id="PTHR44436:SF1">
    <property type="entry name" value="F-BOX_WD REPEAT-CONTAINING PROTEIN 2"/>
    <property type="match status" value="1"/>
</dbReference>
<dbReference type="Gene3D" id="2.130.10.10">
    <property type="entry name" value="YVTN repeat-like/Quinoprotein amine dehydrogenase"/>
    <property type="match status" value="1"/>
</dbReference>
<protein>
    <recommendedName>
        <fullName evidence="4">F-box domain-containing protein</fullName>
    </recommendedName>
</protein>
<feature type="repeat" description="WD" evidence="3">
    <location>
        <begin position="106"/>
        <end position="136"/>
    </location>
</feature>
<evidence type="ECO:0000256" key="1">
    <source>
        <dbReference type="ARBA" id="ARBA00022574"/>
    </source>
</evidence>
<comment type="caution">
    <text evidence="5">The sequence shown here is derived from an EMBL/GenBank/DDBJ whole genome shotgun (WGS) entry which is preliminary data.</text>
</comment>
<feature type="domain" description="F-box" evidence="4">
    <location>
        <begin position="20"/>
        <end position="56"/>
    </location>
</feature>
<dbReference type="PROSITE" id="PS50294">
    <property type="entry name" value="WD_REPEATS_REGION"/>
    <property type="match status" value="1"/>
</dbReference>
<keyword evidence="1 3" id="KW-0853">WD repeat</keyword>
<keyword evidence="6" id="KW-1185">Reference proteome</keyword>
<dbReference type="PROSITE" id="PS50082">
    <property type="entry name" value="WD_REPEATS_2"/>
    <property type="match status" value="1"/>
</dbReference>
<dbReference type="AlphaFoldDB" id="A0AAW1SLN8"/>
<sequence length="359" mass="38878">MLASFEAHAQTKGRSLPLAPELQAKIFGMLNVRDLACAEAVCKDWAHVINTHSLWDQQAAQHRSPCVGPKSEQSPCPFSTSQAKSSVASHVVASRLERRLPRLTRLAGHTAAITSCSAGPGIIASASEDKTVRLWEQKFGRSGWACTAVLKQRHTPQAVEVVEPNLILTTSQAGVLLWRDFTLARRFQVPGQTSDLRHLGCKDGMVVGAAANSGRLQGNCAKGDRAGIHMSAFMTVANSRSLCAVARHRCLQGWDLRSLKRPLWLNPLGTQAPDVMTIPSPGEQHLAVPLQWRCSRPTAPAIFNLLEGTCMNYFGGFTNVTNRAGSICPEAACTASHGSHIVTAQKISAVWSLSVWSYR</sequence>
<organism evidence="5 6">
    <name type="scientific">Apatococcus fuscideae</name>
    <dbReference type="NCBI Taxonomy" id="2026836"/>
    <lineage>
        <taxon>Eukaryota</taxon>
        <taxon>Viridiplantae</taxon>
        <taxon>Chlorophyta</taxon>
        <taxon>core chlorophytes</taxon>
        <taxon>Trebouxiophyceae</taxon>
        <taxon>Chlorellales</taxon>
        <taxon>Chlorellaceae</taxon>
        <taxon>Apatococcus</taxon>
    </lineage>
</organism>
<evidence type="ECO:0000256" key="3">
    <source>
        <dbReference type="PROSITE-ProRule" id="PRU00221"/>
    </source>
</evidence>
<dbReference type="InterPro" id="IPR036047">
    <property type="entry name" value="F-box-like_dom_sf"/>
</dbReference>
<evidence type="ECO:0000313" key="6">
    <source>
        <dbReference type="Proteomes" id="UP001485043"/>
    </source>
</evidence>
<keyword evidence="2" id="KW-0677">Repeat</keyword>
<dbReference type="InterPro" id="IPR001810">
    <property type="entry name" value="F-box_dom"/>
</dbReference>
<dbReference type="SUPFAM" id="SSF81383">
    <property type="entry name" value="F-box domain"/>
    <property type="match status" value="1"/>
</dbReference>
<proteinExistence type="predicted"/>
<dbReference type="SMART" id="SM00320">
    <property type="entry name" value="WD40"/>
    <property type="match status" value="1"/>
</dbReference>
<dbReference type="InterPro" id="IPR042627">
    <property type="entry name" value="FBXW2"/>
</dbReference>
<dbReference type="Pfam" id="PF12937">
    <property type="entry name" value="F-box-like"/>
    <property type="match status" value="1"/>
</dbReference>
<dbReference type="Gene3D" id="1.20.1280.50">
    <property type="match status" value="1"/>
</dbReference>
<evidence type="ECO:0000256" key="2">
    <source>
        <dbReference type="ARBA" id="ARBA00022737"/>
    </source>
</evidence>
<dbReference type="InterPro" id="IPR001680">
    <property type="entry name" value="WD40_rpt"/>
</dbReference>
<name>A0AAW1SLN8_9CHLO</name>
<dbReference type="Proteomes" id="UP001485043">
    <property type="component" value="Unassembled WGS sequence"/>
</dbReference>
<dbReference type="InterPro" id="IPR036322">
    <property type="entry name" value="WD40_repeat_dom_sf"/>
</dbReference>
<gene>
    <name evidence="5" type="ORF">WJX84_002191</name>
</gene>
<dbReference type="SUPFAM" id="SSF50978">
    <property type="entry name" value="WD40 repeat-like"/>
    <property type="match status" value="1"/>
</dbReference>